<evidence type="ECO:0000259" key="2">
    <source>
        <dbReference type="Pfam" id="PF01910"/>
    </source>
</evidence>
<dbReference type="GO" id="GO:0005829">
    <property type="term" value="C:cytosol"/>
    <property type="evidence" value="ECO:0007669"/>
    <property type="project" value="TreeGrafter"/>
</dbReference>
<dbReference type="AlphaFoldDB" id="A0A7X4YMM0"/>
<proteinExistence type="inferred from homology"/>
<sequence>MANALVSIQIIPRTPNGESVIPYVDRAIEIIKAAGVPYRVAPLETTMEGDLNLLLGVVQDMNAAMAEMGCPSIISQIKVYYVPAGTASMDVLLEKYPDGQ</sequence>
<dbReference type="InterPro" id="IPR051614">
    <property type="entry name" value="UPF0045_domain"/>
</dbReference>
<dbReference type="InterPro" id="IPR029756">
    <property type="entry name" value="MTH1187/YkoF-like"/>
</dbReference>
<dbReference type="PANTHER" id="PTHR33777">
    <property type="entry name" value="UPF0045 PROTEIN ECM15"/>
    <property type="match status" value="1"/>
</dbReference>
<comment type="caution">
    <text evidence="3">The sequence shown here is derived from an EMBL/GenBank/DDBJ whole genome shotgun (WGS) entry which is preliminary data.</text>
</comment>
<evidence type="ECO:0000313" key="3">
    <source>
        <dbReference type="EMBL" id="NBC69100.1"/>
    </source>
</evidence>
<dbReference type="EMBL" id="JAAAMU010000004">
    <property type="protein sequence ID" value="NBC69100.1"/>
    <property type="molecule type" value="Genomic_DNA"/>
</dbReference>
<evidence type="ECO:0000256" key="1">
    <source>
        <dbReference type="ARBA" id="ARBA00010272"/>
    </source>
</evidence>
<dbReference type="PANTHER" id="PTHR33777:SF1">
    <property type="entry name" value="UPF0045 PROTEIN ECM15"/>
    <property type="match status" value="1"/>
</dbReference>
<comment type="similarity">
    <text evidence="1">Belongs to the UPF0045 family.</text>
</comment>
<dbReference type="SUPFAM" id="SSF89957">
    <property type="entry name" value="MTH1187/YkoF-like"/>
    <property type="match status" value="1"/>
</dbReference>
<protein>
    <submittedName>
        <fullName evidence="3">Thiamine-binding protein</fullName>
    </submittedName>
</protein>
<organism evidence="3 4">
    <name type="scientific">Paenibacillus sacheonensis</name>
    <dbReference type="NCBI Taxonomy" id="742054"/>
    <lineage>
        <taxon>Bacteria</taxon>
        <taxon>Bacillati</taxon>
        <taxon>Bacillota</taxon>
        <taxon>Bacilli</taxon>
        <taxon>Bacillales</taxon>
        <taxon>Paenibacillaceae</taxon>
        <taxon>Paenibacillus</taxon>
    </lineage>
</organism>
<gene>
    <name evidence="3" type="ORF">GT003_08870</name>
</gene>
<dbReference type="RefSeq" id="WP_161696610.1">
    <property type="nucleotide sequence ID" value="NZ_JAAAMU010000004.1"/>
</dbReference>
<dbReference type="Pfam" id="PF01910">
    <property type="entry name" value="Thiamine_BP"/>
    <property type="match status" value="1"/>
</dbReference>
<feature type="domain" description="Thiamine-binding protein" evidence="2">
    <location>
        <begin position="6"/>
        <end position="94"/>
    </location>
</feature>
<dbReference type="InterPro" id="IPR002767">
    <property type="entry name" value="Thiamine_BP"/>
</dbReference>
<dbReference type="Gene3D" id="3.30.70.930">
    <property type="match status" value="1"/>
</dbReference>
<dbReference type="OrthoDB" id="5886358at2"/>
<accession>A0A7X4YMM0</accession>
<dbReference type="Proteomes" id="UP000558113">
    <property type="component" value="Unassembled WGS sequence"/>
</dbReference>
<keyword evidence="4" id="KW-1185">Reference proteome</keyword>
<name>A0A7X4YMM0_9BACL</name>
<evidence type="ECO:0000313" key="4">
    <source>
        <dbReference type="Proteomes" id="UP000558113"/>
    </source>
</evidence>
<reference evidence="3 4" key="1">
    <citation type="submission" date="2020-01" db="EMBL/GenBank/DDBJ databases">
        <title>Paenibacillus soybeanensis sp. nov. isolated from the nodules of soybean (Glycine max(L.) Merr).</title>
        <authorList>
            <person name="Wang H."/>
        </authorList>
    </citation>
    <scope>NUCLEOTIDE SEQUENCE [LARGE SCALE GENOMIC DNA]</scope>
    <source>
        <strain evidence="3 4">DSM 23054</strain>
    </source>
</reference>